<keyword evidence="7" id="KW-1185">Reference proteome</keyword>
<evidence type="ECO:0000256" key="1">
    <source>
        <dbReference type="SAM" id="MobiDB-lite"/>
    </source>
</evidence>
<keyword evidence="2" id="KW-0472">Membrane</keyword>
<reference evidence="5 7" key="2">
    <citation type="submission" date="2016-11" db="EMBL/GenBank/DDBJ databases">
        <title>Genome sequencing of Amycolatopsis regifaucium.</title>
        <authorList>
            <person name="Mayilraj S."/>
            <person name="Kaur N."/>
        </authorList>
    </citation>
    <scope>NUCLEOTIDE SEQUENCE [LARGE SCALE GENOMIC DNA]</scope>
    <source>
        <strain evidence="5 7">GY080</strain>
    </source>
</reference>
<evidence type="ECO:0000256" key="2">
    <source>
        <dbReference type="SAM" id="Phobius"/>
    </source>
</evidence>
<reference evidence="4 6" key="1">
    <citation type="submission" date="2015-12" db="EMBL/GenBank/DDBJ databases">
        <title>Amycolatopsis regifaucium genome sequencing and assembly.</title>
        <authorList>
            <person name="Mayilraj S."/>
        </authorList>
    </citation>
    <scope>NUCLEOTIDE SEQUENCE [LARGE SCALE GENOMIC DNA]</scope>
    <source>
        <strain evidence="4 6">GY080</strain>
    </source>
</reference>
<feature type="transmembrane region" description="Helical" evidence="2">
    <location>
        <begin position="818"/>
        <end position="841"/>
    </location>
</feature>
<dbReference type="Proteomes" id="UP000186883">
    <property type="component" value="Unassembled WGS sequence"/>
</dbReference>
<dbReference type="GO" id="GO:0016740">
    <property type="term" value="F:transferase activity"/>
    <property type="evidence" value="ECO:0007669"/>
    <property type="project" value="UniProtKB-KW"/>
</dbReference>
<evidence type="ECO:0000313" key="7">
    <source>
        <dbReference type="Proteomes" id="UP000186883"/>
    </source>
</evidence>
<dbReference type="PANTHER" id="PTHR43685">
    <property type="entry name" value="GLYCOSYLTRANSFERASE"/>
    <property type="match status" value="1"/>
</dbReference>
<feature type="domain" description="Glycosyltransferase 2-like" evidence="3">
    <location>
        <begin position="18"/>
        <end position="143"/>
    </location>
</feature>
<dbReference type="EMBL" id="LOBU02000016">
    <property type="protein sequence ID" value="OKA05481.1"/>
    <property type="molecule type" value="Genomic_DNA"/>
</dbReference>
<keyword evidence="2" id="KW-0812">Transmembrane</keyword>
<protein>
    <submittedName>
        <fullName evidence="4">Glycosyl transferase</fullName>
    </submittedName>
</protein>
<feature type="transmembrane region" description="Helical" evidence="2">
    <location>
        <begin position="533"/>
        <end position="557"/>
    </location>
</feature>
<feature type="transmembrane region" description="Helical" evidence="2">
    <location>
        <begin position="578"/>
        <end position="598"/>
    </location>
</feature>
<dbReference type="RefSeq" id="WP_061985990.1">
    <property type="nucleotide sequence ID" value="NZ_FOPQ01000008.1"/>
</dbReference>
<feature type="transmembrane region" description="Helical" evidence="2">
    <location>
        <begin position="728"/>
        <end position="746"/>
    </location>
</feature>
<dbReference type="InterPro" id="IPR001173">
    <property type="entry name" value="Glyco_trans_2-like"/>
</dbReference>
<proteinExistence type="predicted"/>
<organism evidence="4 6">
    <name type="scientific">Amycolatopsis regifaucium</name>
    <dbReference type="NCBI Taxonomy" id="546365"/>
    <lineage>
        <taxon>Bacteria</taxon>
        <taxon>Bacillati</taxon>
        <taxon>Actinomycetota</taxon>
        <taxon>Actinomycetes</taxon>
        <taxon>Pseudonocardiales</taxon>
        <taxon>Pseudonocardiaceae</taxon>
        <taxon>Amycolatopsis</taxon>
    </lineage>
</organism>
<feature type="transmembrane region" description="Helical" evidence="2">
    <location>
        <begin position="753"/>
        <end position="773"/>
    </location>
</feature>
<gene>
    <name evidence="5" type="ORF">ATP06_0225640</name>
    <name evidence="4" type="ORF">AVL48_23925</name>
</gene>
<evidence type="ECO:0000313" key="5">
    <source>
        <dbReference type="EMBL" id="OKA05481.1"/>
    </source>
</evidence>
<dbReference type="SUPFAM" id="SSF53448">
    <property type="entry name" value="Nucleotide-diphospho-sugar transferases"/>
    <property type="match status" value="1"/>
</dbReference>
<dbReference type="InterPro" id="IPR050834">
    <property type="entry name" value="Glycosyltransf_2"/>
</dbReference>
<sequence length="1098" mass="112529">MSRTAASPALRTVPVLAIVVCHNGENWLPLALSALRRSGVRPRHVLAVDTGSTDRTARILTDAAAAEGVAGEAPVLDGILTLSDDVGFGAAVGEAVEYAVERWGDPGGWLWLLHDDCAPEPDCLENLLAAAENEPAATVLGPLAVDWSDPRLIVEAGLSTDAIGHRQQISPEETAAAVLAVPSAGSLVRREIWHDLGGYDPGFPLLREDLDFGWRANAAGGRVLSVPSARLRHARALSTGQREPDALGISLAAANRAHGLRVFLVNCSPLSFWFGLFRIPFFAVLRALAFLLLRRTGEAGAELAATSYLLRGRGGLRAARAERRETGEPGAVRGLFTGRMTRVRNAVRAGVVGLVRRGVERDYALGTVPETVDQQGAWIPPEALKAGQERPVGPGALPAGAMRGVGSRGTGLRRPSGVVAVAVPEQAAEPRGEGRPKPSPVPRDGARPEPELVFVEVDRKRVLGATVFAPPVLMLVVLTALAFVVNGSRLGLDLFGGKLLPVGGLGEIWSSYLAPWHAITGGTASPAPATLPVLGVLGAIFTPIGGPAALVAILLIGDIPLAALSAYVATRHLRVRRWVRAVVAAAYGVLPAATASVAQGRLDVVVVHLLLPLVIAGLVGLLVRADSRWLHVSALSAIGLALIGAFSPLAHALALVGLVVGFVVLPSPSGLARRIASVGIVVFLPLALLLPWPSVLLRHPELLLHGLGGGATAASGADLAGLDPGGPGAWPIGVVLVAAAIVALVVRPSRGAGGGVAVVVLGVLGLVAVRFVAVTPMSGGAHATGYAGVPLLVIGAGLLWTVLATWQRGAAGVEPAPWLAKVTAVAGVLVLLALATGAVVAGREGPLRSGDRPTLAPEISAELASSGRSVLVVGSSPDLVRQTGGRLPLYGDDELAPTPGSADRLASWRKDLLQGSPDAVKQAFAAAAASGVQYVVLPSGVDGSAFAGLARDLVAPVAPTSDGRAVLRLLPAGGQVALISPELAQAAVTGKGAPGASPGVAPVQAGLPDVRVRVSEGPTGRLLVLAAEFEAGWQATVDGKAVPIVRAWGHQVAVSVPPAPSEVVVEHQGTTRNLLLLAQIAAVLFTLLTAVPTRRRPD</sequence>
<feature type="transmembrane region" description="Helical" evidence="2">
    <location>
        <begin position="462"/>
        <end position="485"/>
    </location>
</feature>
<keyword evidence="2" id="KW-1133">Transmembrane helix</keyword>
<dbReference type="PANTHER" id="PTHR43685:SF3">
    <property type="entry name" value="SLR2126 PROTEIN"/>
    <property type="match status" value="1"/>
</dbReference>
<dbReference type="Proteomes" id="UP000076321">
    <property type="component" value="Unassembled WGS sequence"/>
</dbReference>
<evidence type="ECO:0000313" key="4">
    <source>
        <dbReference type="EMBL" id="KZB87657.1"/>
    </source>
</evidence>
<feature type="transmembrane region" description="Helical" evidence="2">
    <location>
        <begin position="785"/>
        <end position="806"/>
    </location>
</feature>
<dbReference type="Pfam" id="PF00535">
    <property type="entry name" value="Glycos_transf_2"/>
    <property type="match status" value="1"/>
</dbReference>
<feature type="transmembrane region" description="Helical" evidence="2">
    <location>
        <begin position="604"/>
        <end position="623"/>
    </location>
</feature>
<accession>A0A154MV82</accession>
<dbReference type="InterPro" id="IPR029044">
    <property type="entry name" value="Nucleotide-diphossugar_trans"/>
</dbReference>
<dbReference type="EMBL" id="LQCI01000003">
    <property type="protein sequence ID" value="KZB87657.1"/>
    <property type="molecule type" value="Genomic_DNA"/>
</dbReference>
<feature type="transmembrane region" description="Helical" evidence="2">
    <location>
        <begin position="270"/>
        <end position="293"/>
    </location>
</feature>
<feature type="transmembrane region" description="Helical" evidence="2">
    <location>
        <begin position="671"/>
        <end position="690"/>
    </location>
</feature>
<comment type="caution">
    <text evidence="4">The sequence shown here is derived from an EMBL/GenBank/DDBJ whole genome shotgun (WGS) entry which is preliminary data.</text>
</comment>
<dbReference type="Gene3D" id="3.90.550.10">
    <property type="entry name" value="Spore Coat Polysaccharide Biosynthesis Protein SpsA, Chain A"/>
    <property type="match status" value="1"/>
</dbReference>
<name>A0A154MV82_9PSEU</name>
<feature type="region of interest" description="Disordered" evidence="1">
    <location>
        <begin position="424"/>
        <end position="447"/>
    </location>
</feature>
<feature type="transmembrane region" description="Helical" evidence="2">
    <location>
        <begin position="635"/>
        <end position="665"/>
    </location>
</feature>
<keyword evidence="4" id="KW-0808">Transferase</keyword>
<dbReference type="AlphaFoldDB" id="A0A154MV82"/>
<evidence type="ECO:0000259" key="3">
    <source>
        <dbReference type="Pfam" id="PF00535"/>
    </source>
</evidence>
<evidence type="ECO:0000313" key="6">
    <source>
        <dbReference type="Proteomes" id="UP000076321"/>
    </source>
</evidence>